<dbReference type="Gramene" id="CDY13035">
    <property type="protein sequence ID" value="CDY13035"/>
    <property type="gene ID" value="GSBRNA2T00070839001"/>
</dbReference>
<dbReference type="Proteomes" id="UP000028999">
    <property type="component" value="Unassembled WGS sequence"/>
</dbReference>
<dbReference type="PaxDb" id="3708-A0A078FF99"/>
<accession>A0A078FF99</accession>
<keyword evidence="2" id="KW-1185">Reference proteome</keyword>
<dbReference type="EMBL" id="LK032030">
    <property type="protein sequence ID" value="CDY13035.1"/>
    <property type="molecule type" value="Genomic_DNA"/>
</dbReference>
<evidence type="ECO:0000313" key="1">
    <source>
        <dbReference type="EMBL" id="CDY13035.1"/>
    </source>
</evidence>
<gene>
    <name evidence="1" type="primary">BnaC07g03340D</name>
    <name evidence="1" type="ORF">GSBRNA2T00070839001</name>
</gene>
<dbReference type="AlphaFoldDB" id="A0A078FF99"/>
<sequence length="95" mass="11347">MQKHRYVLVNINQAMDKSFYEEKPICRVKRAPNQKLILNHKLKTSIHQRATKYHILCGLDHKPRNASTLMKRLYYQECGPEEGKLHSIHWGCIRY</sequence>
<dbReference type="OMA" id="INQAMDK"/>
<reference evidence="1 2" key="1">
    <citation type="journal article" date="2014" name="Science">
        <title>Plant genetics. Early allopolyploid evolution in the post-Neolithic Brassica napus oilseed genome.</title>
        <authorList>
            <person name="Chalhoub B."/>
            <person name="Denoeud F."/>
            <person name="Liu S."/>
            <person name="Parkin I.A."/>
            <person name="Tang H."/>
            <person name="Wang X."/>
            <person name="Chiquet J."/>
            <person name="Belcram H."/>
            <person name="Tong C."/>
            <person name="Samans B."/>
            <person name="Correa M."/>
            <person name="Da Silva C."/>
            <person name="Just J."/>
            <person name="Falentin C."/>
            <person name="Koh C.S."/>
            <person name="Le Clainche I."/>
            <person name="Bernard M."/>
            <person name="Bento P."/>
            <person name="Noel B."/>
            <person name="Labadie K."/>
            <person name="Alberti A."/>
            <person name="Charles M."/>
            <person name="Arnaud D."/>
            <person name="Guo H."/>
            <person name="Daviaud C."/>
            <person name="Alamery S."/>
            <person name="Jabbari K."/>
            <person name="Zhao M."/>
            <person name="Edger P.P."/>
            <person name="Chelaifa H."/>
            <person name="Tack D."/>
            <person name="Lassalle G."/>
            <person name="Mestiri I."/>
            <person name="Schnel N."/>
            <person name="Le Paslier M.C."/>
            <person name="Fan G."/>
            <person name="Renault V."/>
            <person name="Bayer P.E."/>
            <person name="Golicz A.A."/>
            <person name="Manoli S."/>
            <person name="Lee T.H."/>
            <person name="Thi V.H."/>
            <person name="Chalabi S."/>
            <person name="Hu Q."/>
            <person name="Fan C."/>
            <person name="Tollenaere R."/>
            <person name="Lu Y."/>
            <person name="Battail C."/>
            <person name="Shen J."/>
            <person name="Sidebottom C.H."/>
            <person name="Wang X."/>
            <person name="Canaguier A."/>
            <person name="Chauveau A."/>
            <person name="Berard A."/>
            <person name="Deniot G."/>
            <person name="Guan M."/>
            <person name="Liu Z."/>
            <person name="Sun F."/>
            <person name="Lim Y.P."/>
            <person name="Lyons E."/>
            <person name="Town C.D."/>
            <person name="Bancroft I."/>
            <person name="Wang X."/>
            <person name="Meng J."/>
            <person name="Ma J."/>
            <person name="Pires J.C."/>
            <person name="King G.J."/>
            <person name="Brunel D."/>
            <person name="Delourme R."/>
            <person name="Renard M."/>
            <person name="Aury J.M."/>
            <person name="Adams K.L."/>
            <person name="Batley J."/>
            <person name="Snowdon R.J."/>
            <person name="Tost J."/>
            <person name="Edwards D."/>
            <person name="Zhou Y."/>
            <person name="Hua W."/>
            <person name="Sharpe A.G."/>
            <person name="Paterson A.H."/>
            <person name="Guan C."/>
            <person name="Wincker P."/>
        </authorList>
    </citation>
    <scope>NUCLEOTIDE SEQUENCE [LARGE SCALE GENOMIC DNA]</scope>
    <source>
        <strain evidence="2">cv. Darmor-bzh</strain>
    </source>
</reference>
<evidence type="ECO:0000313" key="2">
    <source>
        <dbReference type="Proteomes" id="UP000028999"/>
    </source>
</evidence>
<protein>
    <submittedName>
        <fullName evidence="1">BnaC07g03340D protein</fullName>
    </submittedName>
</protein>
<organism evidence="1 2">
    <name type="scientific">Brassica napus</name>
    <name type="common">Rape</name>
    <dbReference type="NCBI Taxonomy" id="3708"/>
    <lineage>
        <taxon>Eukaryota</taxon>
        <taxon>Viridiplantae</taxon>
        <taxon>Streptophyta</taxon>
        <taxon>Embryophyta</taxon>
        <taxon>Tracheophyta</taxon>
        <taxon>Spermatophyta</taxon>
        <taxon>Magnoliopsida</taxon>
        <taxon>eudicotyledons</taxon>
        <taxon>Gunneridae</taxon>
        <taxon>Pentapetalae</taxon>
        <taxon>rosids</taxon>
        <taxon>malvids</taxon>
        <taxon>Brassicales</taxon>
        <taxon>Brassicaceae</taxon>
        <taxon>Brassiceae</taxon>
        <taxon>Brassica</taxon>
    </lineage>
</organism>
<proteinExistence type="predicted"/>
<name>A0A078FF99_BRANA</name>